<dbReference type="UniPathway" id="UPA00251">
    <property type="reaction ID" value="UER00316"/>
</dbReference>
<dbReference type="Proteomes" id="UP000036923">
    <property type="component" value="Unassembled WGS sequence"/>
</dbReference>
<dbReference type="SUPFAM" id="SSF51735">
    <property type="entry name" value="NAD(P)-binding Rossmann-fold domains"/>
    <property type="match status" value="1"/>
</dbReference>
<feature type="active site" description="Nucleophile" evidence="8 9">
    <location>
        <position position="50"/>
    </location>
</feature>
<dbReference type="PANTHER" id="PTHR43013">
    <property type="entry name" value="GLUTAMYL-TRNA REDUCTASE"/>
    <property type="match status" value="1"/>
</dbReference>
<proteinExistence type="inferred from homology"/>
<dbReference type="STRING" id="398512.Bccel_3279"/>
<evidence type="ECO:0000256" key="3">
    <source>
        <dbReference type="ARBA" id="ARBA00012970"/>
    </source>
</evidence>
<dbReference type="InterPro" id="IPR000343">
    <property type="entry name" value="4pyrrol_synth_GluRdtase"/>
</dbReference>
<dbReference type="InterPro" id="IPR036343">
    <property type="entry name" value="GluRdtase_N_sf"/>
</dbReference>
<comment type="caution">
    <text evidence="17">The sequence shown here is derived from an EMBL/GenBank/DDBJ whole genome shotgun (WGS) entry which is preliminary data.</text>
</comment>
<dbReference type="OrthoDB" id="110209at2"/>
<evidence type="ECO:0000256" key="10">
    <source>
        <dbReference type="PIRSR" id="PIRSR000445-2"/>
    </source>
</evidence>
<comment type="pathway">
    <text evidence="1 8 13">Porphyrin-containing compound metabolism; protoporphyrin-IX biosynthesis; 5-aminolevulinate from L-glutamyl-tRNA(Glu): step 1/2.</text>
</comment>
<evidence type="ECO:0000256" key="8">
    <source>
        <dbReference type="HAMAP-Rule" id="MF_00087"/>
    </source>
</evidence>
<evidence type="ECO:0000256" key="13">
    <source>
        <dbReference type="RuleBase" id="RU000584"/>
    </source>
</evidence>
<evidence type="ECO:0000259" key="15">
    <source>
        <dbReference type="Pfam" id="PF01488"/>
    </source>
</evidence>
<comment type="miscellaneous">
    <text evidence="8">During catalysis, the active site Cys acts as a nucleophile attacking the alpha-carbonyl group of tRNA-bound glutamate with the formation of a thioester intermediate between enzyme and glutamate, and the concomitant release of tRNA(Glu). The thioester intermediate is finally reduced by direct hydride transfer from NADPH, to form the product GSA.</text>
</comment>
<dbReference type="SUPFAM" id="SSF69075">
    <property type="entry name" value="Glutamyl tRNA-reductase dimerization domain"/>
    <property type="match status" value="1"/>
</dbReference>
<organism evidence="17 18">
    <name type="scientific">Pseudobacteroides cellulosolvens ATCC 35603 = DSM 2933</name>
    <dbReference type="NCBI Taxonomy" id="398512"/>
    <lineage>
        <taxon>Bacteria</taxon>
        <taxon>Bacillati</taxon>
        <taxon>Bacillota</taxon>
        <taxon>Clostridia</taxon>
        <taxon>Eubacteriales</taxon>
        <taxon>Oscillospiraceae</taxon>
        <taxon>Pseudobacteroides</taxon>
    </lineage>
</organism>
<evidence type="ECO:0000256" key="4">
    <source>
        <dbReference type="ARBA" id="ARBA00022857"/>
    </source>
</evidence>
<evidence type="ECO:0000313" key="18">
    <source>
        <dbReference type="Proteomes" id="UP000036923"/>
    </source>
</evidence>
<dbReference type="RefSeq" id="WP_036939061.1">
    <property type="nucleotide sequence ID" value="NZ_JQKC01000008.1"/>
</dbReference>
<evidence type="ECO:0000256" key="9">
    <source>
        <dbReference type="PIRSR" id="PIRSR000445-1"/>
    </source>
</evidence>
<evidence type="ECO:0000256" key="11">
    <source>
        <dbReference type="PIRSR" id="PIRSR000445-3"/>
    </source>
</evidence>
<dbReference type="Gene3D" id="3.30.460.30">
    <property type="entry name" value="Glutamyl-tRNA reductase, N-terminal domain"/>
    <property type="match status" value="1"/>
</dbReference>
<gene>
    <name evidence="8" type="primary">hemA</name>
    <name evidence="17" type="ORF">Bccel_3279</name>
</gene>
<accession>A0A0L6JQE1</accession>
<dbReference type="InterPro" id="IPR006151">
    <property type="entry name" value="Shikm_DH/Glu-tRNA_Rdtase"/>
</dbReference>
<dbReference type="InterPro" id="IPR036453">
    <property type="entry name" value="GluRdtase_dimer_dom_sf"/>
</dbReference>
<feature type="site" description="Important for activity" evidence="8 12">
    <location>
        <position position="99"/>
    </location>
</feature>
<dbReference type="SUPFAM" id="SSF69742">
    <property type="entry name" value="Glutamyl tRNA-reductase catalytic, N-terminal domain"/>
    <property type="match status" value="1"/>
</dbReference>
<dbReference type="Pfam" id="PF05201">
    <property type="entry name" value="GlutR_N"/>
    <property type="match status" value="1"/>
</dbReference>
<feature type="domain" description="Tetrapyrrole biosynthesis glutamyl-tRNA reductase dimerisation" evidence="14">
    <location>
        <begin position="320"/>
        <end position="416"/>
    </location>
</feature>
<evidence type="ECO:0000256" key="6">
    <source>
        <dbReference type="ARBA" id="ARBA00023244"/>
    </source>
</evidence>
<comment type="subunit">
    <text evidence="8">Homodimer.</text>
</comment>
<dbReference type="EMBL" id="LGTC01000001">
    <property type="protein sequence ID" value="KNY28008.1"/>
    <property type="molecule type" value="Genomic_DNA"/>
</dbReference>
<dbReference type="PATRIC" id="fig|398512.5.peg.3437"/>
<feature type="binding site" evidence="8 11">
    <location>
        <begin position="190"/>
        <end position="195"/>
    </location>
    <ligand>
        <name>NADP(+)</name>
        <dbReference type="ChEBI" id="CHEBI:58349"/>
    </ligand>
</feature>
<comment type="catalytic activity">
    <reaction evidence="7 8 13">
        <text>(S)-4-amino-5-oxopentanoate + tRNA(Glu) + NADP(+) = L-glutamyl-tRNA(Glu) + NADPH + H(+)</text>
        <dbReference type="Rhea" id="RHEA:12344"/>
        <dbReference type="Rhea" id="RHEA-COMP:9663"/>
        <dbReference type="Rhea" id="RHEA-COMP:9680"/>
        <dbReference type="ChEBI" id="CHEBI:15378"/>
        <dbReference type="ChEBI" id="CHEBI:57501"/>
        <dbReference type="ChEBI" id="CHEBI:57783"/>
        <dbReference type="ChEBI" id="CHEBI:58349"/>
        <dbReference type="ChEBI" id="CHEBI:78442"/>
        <dbReference type="ChEBI" id="CHEBI:78520"/>
        <dbReference type="EC" id="1.2.1.70"/>
    </reaction>
</comment>
<feature type="domain" description="Glutamyl-tRNA reductase N-terminal" evidence="16">
    <location>
        <begin position="6"/>
        <end position="156"/>
    </location>
</feature>
<keyword evidence="5 8" id="KW-0560">Oxidoreductase</keyword>
<sequence>MKLLVVGVNYRKTPVEIREKLSFTIEEQKNALSEIVNMDGILECTILSTCNRTEVYIYHEDPNYDSSKLENKLCKIKGLDIYKLKKYIYVYSGVKVARHLYKVASGLDSMILGEDQILRQVKDAYDISIGVGSSSGMLNTLFREGITAAKKVKTSTEISKTSISVGTHAVRLVEREFGHDLKEKSALIIGAGKIGVITLKNLISKGIGKIYVTNRSCGNAEYILKLYGNVKVLDYSMRYSVMDQCDIVISSTASPHYTITKDLLENVLTTCKKRVFIDLAVPRDIDLAISELPSVCCFNIDHLMVEVNKNMDYKLSEVSRAEEIINQYVAEFENWYYFREALPVVKEVQKFANEVLSEKTDYLQKKLRTTSDEEMETVKYVIKSTVNEILGKLLYSIRENSSKEDMQAYFRCLKEVMRED</sequence>
<dbReference type="HAMAP" id="MF_00087">
    <property type="entry name" value="Glu_tRNA_reductase"/>
    <property type="match status" value="1"/>
</dbReference>
<evidence type="ECO:0000256" key="12">
    <source>
        <dbReference type="PIRSR" id="PIRSR000445-4"/>
    </source>
</evidence>
<evidence type="ECO:0000313" key="17">
    <source>
        <dbReference type="EMBL" id="KNY28008.1"/>
    </source>
</evidence>
<keyword evidence="6 8" id="KW-0627">Porphyrin biosynthesis</keyword>
<dbReference type="InterPro" id="IPR015896">
    <property type="entry name" value="4pyrrol_synth_GluRdtase_dimer"/>
</dbReference>
<evidence type="ECO:0000256" key="1">
    <source>
        <dbReference type="ARBA" id="ARBA00005059"/>
    </source>
</evidence>
<evidence type="ECO:0000259" key="14">
    <source>
        <dbReference type="Pfam" id="PF00745"/>
    </source>
</evidence>
<keyword evidence="18" id="KW-1185">Reference proteome</keyword>
<feature type="domain" description="Quinate/shikimate 5-dehydrogenase/glutamyl-tRNA reductase" evidence="15">
    <location>
        <begin position="172"/>
        <end position="303"/>
    </location>
</feature>
<protein>
    <recommendedName>
        <fullName evidence="3 8">Glutamyl-tRNA reductase</fullName>
        <shortName evidence="8">GluTR</shortName>
        <ecNumber evidence="3 8">1.2.1.70</ecNumber>
    </recommendedName>
</protein>
<dbReference type="NCBIfam" id="TIGR01035">
    <property type="entry name" value="hemA"/>
    <property type="match status" value="1"/>
</dbReference>
<dbReference type="eggNOG" id="COG0373">
    <property type="taxonomic scope" value="Bacteria"/>
</dbReference>
<dbReference type="CDD" id="cd05213">
    <property type="entry name" value="NAD_bind_Glutamyl_tRNA_reduct"/>
    <property type="match status" value="1"/>
</dbReference>
<dbReference type="Gene3D" id="3.40.50.720">
    <property type="entry name" value="NAD(P)-binding Rossmann-like Domain"/>
    <property type="match status" value="1"/>
</dbReference>
<dbReference type="PIRSF" id="PIRSF000445">
    <property type="entry name" value="4pyrrol_synth_GluRdtase"/>
    <property type="match status" value="1"/>
</dbReference>
<dbReference type="PROSITE" id="PS00747">
    <property type="entry name" value="GLUTR"/>
    <property type="match status" value="1"/>
</dbReference>
<comment type="domain">
    <text evidence="8">Possesses an unusual extended V-shaped dimeric structure with each monomer consisting of three distinct domains arranged along a curved 'spinal' alpha-helix. The N-terminal catalytic domain specifically recognizes the glutamate moiety of the substrate. The second domain is the NADPH-binding domain, and the third C-terminal domain is responsible for dimerization.</text>
</comment>
<dbReference type="GO" id="GO:0050661">
    <property type="term" value="F:NADP binding"/>
    <property type="evidence" value="ECO:0007669"/>
    <property type="project" value="InterPro"/>
</dbReference>
<feature type="binding site" evidence="8 10">
    <location>
        <begin position="49"/>
        <end position="52"/>
    </location>
    <ligand>
        <name>substrate</name>
    </ligand>
</feature>
<keyword evidence="4 8" id="KW-0521">NADP</keyword>
<evidence type="ECO:0000256" key="2">
    <source>
        <dbReference type="ARBA" id="ARBA00005916"/>
    </source>
</evidence>
<dbReference type="Pfam" id="PF01488">
    <property type="entry name" value="Shikimate_DH"/>
    <property type="match status" value="1"/>
</dbReference>
<comment type="function">
    <text evidence="8">Catalyzes the NADPH-dependent reduction of glutamyl-tRNA(Glu) to glutamate 1-semialdehyde (GSA).</text>
</comment>
<evidence type="ECO:0000256" key="7">
    <source>
        <dbReference type="ARBA" id="ARBA00047464"/>
    </source>
</evidence>
<dbReference type="FunFam" id="3.30.460.30:FF:000001">
    <property type="entry name" value="Glutamyl-tRNA reductase"/>
    <property type="match status" value="1"/>
</dbReference>
<dbReference type="GO" id="GO:0008883">
    <property type="term" value="F:glutamyl-tRNA reductase activity"/>
    <property type="evidence" value="ECO:0007669"/>
    <property type="project" value="UniProtKB-UniRule"/>
</dbReference>
<dbReference type="Pfam" id="PF00745">
    <property type="entry name" value="GlutR_dimer"/>
    <property type="match status" value="1"/>
</dbReference>
<reference evidence="18" key="1">
    <citation type="submission" date="2015-07" db="EMBL/GenBank/DDBJ databases">
        <title>Near-Complete Genome Sequence of the Cellulolytic Bacterium Bacteroides (Pseudobacteroides) cellulosolvens ATCC 35603.</title>
        <authorList>
            <person name="Dassa B."/>
            <person name="Utturkar S.M."/>
            <person name="Klingeman D.M."/>
            <person name="Hurt R.A."/>
            <person name="Keller M."/>
            <person name="Xu J."/>
            <person name="Reddy Y.H.K."/>
            <person name="Borovok I."/>
            <person name="Grinberg I.R."/>
            <person name="Lamed R."/>
            <person name="Zhivin O."/>
            <person name="Bayer E.A."/>
            <person name="Brown S.D."/>
        </authorList>
    </citation>
    <scope>NUCLEOTIDE SEQUENCE [LARGE SCALE GENOMIC DNA]</scope>
    <source>
        <strain evidence="18">DSM 2933</strain>
    </source>
</reference>
<comment type="similarity">
    <text evidence="2 8 13">Belongs to the glutamyl-tRNA reductase family.</text>
</comment>
<dbReference type="InterPro" id="IPR015895">
    <property type="entry name" value="4pyrrol_synth_GluRdtase_N"/>
</dbReference>
<dbReference type="InterPro" id="IPR018214">
    <property type="entry name" value="GluRdtase_CS"/>
</dbReference>
<dbReference type="PANTHER" id="PTHR43013:SF1">
    <property type="entry name" value="GLUTAMYL-TRNA REDUCTASE"/>
    <property type="match status" value="1"/>
</dbReference>
<dbReference type="InterPro" id="IPR036291">
    <property type="entry name" value="NAD(P)-bd_dom_sf"/>
</dbReference>
<name>A0A0L6JQE1_9FIRM</name>
<dbReference type="EC" id="1.2.1.70" evidence="3 8"/>
<evidence type="ECO:0000259" key="16">
    <source>
        <dbReference type="Pfam" id="PF05201"/>
    </source>
</evidence>
<feature type="binding site" evidence="8 10">
    <location>
        <position position="109"/>
    </location>
    <ligand>
        <name>substrate</name>
    </ligand>
</feature>
<feature type="binding site" evidence="8 10">
    <location>
        <begin position="114"/>
        <end position="116"/>
    </location>
    <ligand>
        <name>substrate</name>
    </ligand>
</feature>
<evidence type="ECO:0000256" key="5">
    <source>
        <dbReference type="ARBA" id="ARBA00023002"/>
    </source>
</evidence>
<dbReference type="AlphaFoldDB" id="A0A0L6JQE1"/>
<dbReference type="GO" id="GO:0019353">
    <property type="term" value="P:protoporphyrinogen IX biosynthetic process from glutamate"/>
    <property type="evidence" value="ECO:0007669"/>
    <property type="project" value="TreeGrafter"/>
</dbReference>
<feature type="binding site" evidence="8 10">
    <location>
        <position position="120"/>
    </location>
    <ligand>
        <name>substrate</name>
    </ligand>
</feature>